<evidence type="ECO:0000313" key="3">
    <source>
        <dbReference type="Proteomes" id="UP000276133"/>
    </source>
</evidence>
<comment type="caution">
    <text evidence="2">The sequence shown here is derived from an EMBL/GenBank/DDBJ whole genome shotgun (WGS) entry which is preliminary data.</text>
</comment>
<dbReference type="EMBL" id="REGN01002070">
    <property type="protein sequence ID" value="RNA30586.1"/>
    <property type="molecule type" value="Genomic_DNA"/>
</dbReference>
<reference evidence="2 3" key="1">
    <citation type="journal article" date="2018" name="Sci. Rep.">
        <title>Genomic signatures of local adaptation to the degree of environmental predictability in rotifers.</title>
        <authorList>
            <person name="Franch-Gras L."/>
            <person name="Hahn C."/>
            <person name="Garcia-Roger E.M."/>
            <person name="Carmona M.J."/>
            <person name="Serra M."/>
            <person name="Gomez A."/>
        </authorList>
    </citation>
    <scope>NUCLEOTIDE SEQUENCE [LARGE SCALE GENOMIC DNA]</scope>
    <source>
        <strain evidence="2">HYR1</strain>
    </source>
</reference>
<evidence type="ECO:0000313" key="2">
    <source>
        <dbReference type="EMBL" id="RNA30586.1"/>
    </source>
</evidence>
<feature type="compositionally biased region" description="Basic residues" evidence="1">
    <location>
        <begin position="25"/>
        <end position="46"/>
    </location>
</feature>
<sequence length="138" mass="15900">MASSISEFGSNDEVEMEDEKDFQTHRRVKQIRKKEKLRKGKVGKGRGRVEEKKCTIHQSTFNFRAPLHRLSGESKYNEGNRQPLHIKISNIEEVSVHCLQLVKDDYLREKCSCLAFAKQHLGKHILAVSARLNIKGKN</sequence>
<dbReference type="AlphaFoldDB" id="A0A3M7S449"/>
<keyword evidence="3" id="KW-1185">Reference proteome</keyword>
<accession>A0A3M7S449</accession>
<proteinExistence type="predicted"/>
<feature type="region of interest" description="Disordered" evidence="1">
    <location>
        <begin position="1"/>
        <end position="49"/>
    </location>
</feature>
<evidence type="ECO:0000256" key="1">
    <source>
        <dbReference type="SAM" id="MobiDB-lite"/>
    </source>
</evidence>
<gene>
    <name evidence="2" type="ORF">BpHYR1_052590</name>
</gene>
<name>A0A3M7S449_BRAPC</name>
<feature type="compositionally biased region" description="Acidic residues" evidence="1">
    <location>
        <begin position="10"/>
        <end position="20"/>
    </location>
</feature>
<protein>
    <submittedName>
        <fullName evidence="2">Uncharacterized protein</fullName>
    </submittedName>
</protein>
<organism evidence="2 3">
    <name type="scientific">Brachionus plicatilis</name>
    <name type="common">Marine rotifer</name>
    <name type="synonym">Brachionus muelleri</name>
    <dbReference type="NCBI Taxonomy" id="10195"/>
    <lineage>
        <taxon>Eukaryota</taxon>
        <taxon>Metazoa</taxon>
        <taxon>Spiralia</taxon>
        <taxon>Gnathifera</taxon>
        <taxon>Rotifera</taxon>
        <taxon>Eurotatoria</taxon>
        <taxon>Monogononta</taxon>
        <taxon>Pseudotrocha</taxon>
        <taxon>Ploima</taxon>
        <taxon>Brachionidae</taxon>
        <taxon>Brachionus</taxon>
    </lineage>
</organism>
<dbReference type="Proteomes" id="UP000276133">
    <property type="component" value="Unassembled WGS sequence"/>
</dbReference>